<dbReference type="InterPro" id="IPR011765">
    <property type="entry name" value="Pept_M16_N"/>
</dbReference>
<evidence type="ECO:0000313" key="7">
    <source>
        <dbReference type="Proteomes" id="UP001139414"/>
    </source>
</evidence>
<evidence type="ECO:0000259" key="4">
    <source>
        <dbReference type="Pfam" id="PF00675"/>
    </source>
</evidence>
<organism evidence="6 7">
    <name type="scientific">Christiangramia sediminis</name>
    <dbReference type="NCBI Taxonomy" id="2881336"/>
    <lineage>
        <taxon>Bacteria</taxon>
        <taxon>Pseudomonadati</taxon>
        <taxon>Bacteroidota</taxon>
        <taxon>Flavobacteriia</taxon>
        <taxon>Flavobacteriales</taxon>
        <taxon>Flavobacteriaceae</taxon>
        <taxon>Christiangramia</taxon>
    </lineage>
</organism>
<dbReference type="GO" id="GO:0046872">
    <property type="term" value="F:metal ion binding"/>
    <property type="evidence" value="ECO:0007669"/>
    <property type="project" value="InterPro"/>
</dbReference>
<keyword evidence="3" id="KW-0732">Signal</keyword>
<dbReference type="Proteomes" id="UP001139414">
    <property type="component" value="Unassembled WGS sequence"/>
</dbReference>
<dbReference type="AlphaFoldDB" id="A0A9X1LL47"/>
<feature type="chain" id="PRO_5040802271" evidence="3">
    <location>
        <begin position="20"/>
        <end position="972"/>
    </location>
</feature>
<comment type="caution">
    <text evidence="6">The sequence shown here is derived from an EMBL/GenBank/DDBJ whole genome shotgun (WGS) entry which is preliminary data.</text>
</comment>
<dbReference type="RefSeq" id="WP_229342177.1">
    <property type="nucleotide sequence ID" value="NZ_JAJBZG010000005.1"/>
</dbReference>
<dbReference type="Pfam" id="PF05193">
    <property type="entry name" value="Peptidase_M16_C"/>
    <property type="match status" value="2"/>
</dbReference>
<proteinExistence type="inferred from homology"/>
<evidence type="ECO:0000259" key="5">
    <source>
        <dbReference type="Pfam" id="PF05193"/>
    </source>
</evidence>
<evidence type="ECO:0000256" key="3">
    <source>
        <dbReference type="SAM" id="SignalP"/>
    </source>
</evidence>
<feature type="compositionally biased region" description="Basic and acidic residues" evidence="2">
    <location>
        <begin position="488"/>
        <end position="498"/>
    </location>
</feature>
<dbReference type="PANTHER" id="PTHR11851:SF49">
    <property type="entry name" value="MITOCHONDRIAL-PROCESSING PEPTIDASE SUBUNIT ALPHA"/>
    <property type="match status" value="1"/>
</dbReference>
<dbReference type="Pfam" id="PF00675">
    <property type="entry name" value="Peptidase_M16"/>
    <property type="match status" value="2"/>
</dbReference>
<evidence type="ECO:0000313" key="6">
    <source>
        <dbReference type="EMBL" id="MCB7482474.1"/>
    </source>
</evidence>
<feature type="domain" description="Peptidase M16 N-terminal" evidence="4">
    <location>
        <begin position="553"/>
        <end position="675"/>
    </location>
</feature>
<protein>
    <submittedName>
        <fullName evidence="6">Insulinase family protein</fullName>
    </submittedName>
</protein>
<reference evidence="6" key="1">
    <citation type="submission" date="2021-10" db="EMBL/GenBank/DDBJ databases">
        <title>Gramella sp. ASW11-100T, isolated from marine sediment.</title>
        <authorList>
            <person name="Xia C."/>
        </authorList>
    </citation>
    <scope>NUCLEOTIDE SEQUENCE</scope>
    <source>
        <strain evidence="6">ASW11-100</strain>
    </source>
</reference>
<keyword evidence="7" id="KW-1185">Reference proteome</keyword>
<feature type="domain" description="Peptidase M16 N-terminal" evidence="4">
    <location>
        <begin position="69"/>
        <end position="192"/>
    </location>
</feature>
<dbReference type="InterPro" id="IPR007863">
    <property type="entry name" value="Peptidase_M16_C"/>
</dbReference>
<name>A0A9X1LL47_9FLAO</name>
<evidence type="ECO:0000256" key="1">
    <source>
        <dbReference type="ARBA" id="ARBA00007261"/>
    </source>
</evidence>
<dbReference type="EMBL" id="JAJBZG010000005">
    <property type="protein sequence ID" value="MCB7482474.1"/>
    <property type="molecule type" value="Genomic_DNA"/>
</dbReference>
<dbReference type="InterPro" id="IPR011249">
    <property type="entry name" value="Metalloenz_LuxS/M16"/>
</dbReference>
<comment type="similarity">
    <text evidence="1">Belongs to the peptidase M16 family.</text>
</comment>
<dbReference type="PANTHER" id="PTHR11851">
    <property type="entry name" value="METALLOPROTEASE"/>
    <property type="match status" value="1"/>
</dbReference>
<dbReference type="Gene3D" id="3.30.830.10">
    <property type="entry name" value="Metalloenzyme, LuxS/M16 peptidase-like"/>
    <property type="match status" value="4"/>
</dbReference>
<evidence type="ECO:0000256" key="2">
    <source>
        <dbReference type="SAM" id="MobiDB-lite"/>
    </source>
</evidence>
<dbReference type="InterPro" id="IPR050361">
    <property type="entry name" value="MPP/UQCRC_Complex"/>
</dbReference>
<feature type="domain" description="Peptidase M16 C-terminal" evidence="5">
    <location>
        <begin position="698"/>
        <end position="874"/>
    </location>
</feature>
<gene>
    <name evidence="6" type="ORF">LGQ90_14480</name>
</gene>
<feature type="signal peptide" evidence="3">
    <location>
        <begin position="1"/>
        <end position="19"/>
    </location>
</feature>
<accession>A0A9X1LL47</accession>
<feature type="domain" description="Peptidase M16 C-terminal" evidence="5">
    <location>
        <begin position="226"/>
        <end position="404"/>
    </location>
</feature>
<sequence>MTNVRFNMKALALSFTFLAAVSCKVKDTPQNTSTGPDQAMMEKDTVKAQESADLSLDFKKYELENGLNVILHEDKSDPIVSVAIQYGVGSNREKKGRTGFAHLFEHMLFQESENVPQDQFFKTIQDAGGTLNGGTWQDGTIYYEVVPNNALETVLWLESDRMGFLINTVTEAAFANQQEVVQNEKRQRVDNNPYGHTGWVIDKNMYPDGHPYSWQVIGELEDLQNATVEDVKEFYDKFYGPNNATLVLAGDFQEDEARELIEKYFGEIKKGQEVEPLETQLVTLDETKRLYHEDNFATAPQLNMVWPVVEQYSEDSYALNYLGEILSRGKDAPLYEVLVKEKELTSRANAYNSPSQLAGQFTINVTANSGVDLDSIEMGIEEAFRLFEKEGVSDLDIEKIKAGLETDFYNGISSVLGKSFQLARYDVLAGDPNFYKEDLENIKSVTKEDVMRVYNEYIKGKPYVMTSFVPKGKTELITENSEKAEVVEEEITENKDTEVAETAPEEVKKTPSNFDRSVQPEMGESPSLNVPESWNTELANGLEVYGIEQNELPLVTFSLVIEGGHLLDDLENNGVANLMSDIMMEGTANKTPQELEDAIALLGANIYMYTSNESIVIRGNTLKRNFAKTMDLVEEILLEPRWDEEELARIKTSTINGIERNEANPNAIANRVYNKILYGEDHPFAYTTSGTKEDVKAVSMEDLKQFYTENFSPTVTRLHVVGAVTKAEALAAAEGLKNNWEAKEVSIPDFQIQNDREKASLYFVDVPDAKQSIINIGYIAIPRTNEDYYPLEVMNYKLGGSFSGNVNLILREEKGYTYGARSGFSGSKIPGTFTASSSVRTNTTGESVQIFRDEISKYKDGISKEDLQFTKNALIKSNARRFETQGSLLGMLQEMSAYDLDSDYIEKEENIVNNMTLEQHQELANEYLDESKMAYLVVGDAKTQFEQFKDMGFDEVKLLNKEGEEIKMEDVK</sequence>
<dbReference type="PROSITE" id="PS51257">
    <property type="entry name" value="PROKAR_LIPOPROTEIN"/>
    <property type="match status" value="1"/>
</dbReference>
<dbReference type="SUPFAM" id="SSF63411">
    <property type="entry name" value="LuxS/MPP-like metallohydrolase"/>
    <property type="match status" value="4"/>
</dbReference>
<feature type="region of interest" description="Disordered" evidence="2">
    <location>
        <begin position="488"/>
        <end position="531"/>
    </location>
</feature>